<feature type="transmembrane region" description="Helical" evidence="1">
    <location>
        <begin position="430"/>
        <end position="450"/>
    </location>
</feature>
<sequence>MQWLAGLSVRRPVLASVITLAMVFLGVFSYGHLNIERWPNVDIPIIVISVTDPGASPEEIESDVTNKIEDAVASVSGIDHLMSTSAESVSIVTVQFVLEKNIDVAAQEIQNKINAIPDLPSGIDPPTVSKIDPSAFPVMTLALSANRPVRDISEYADKVLKKQLEGTPGVAQVTLIGDQPRQINVWVDPDLLASYGLPVTSVLQAVQNQNVQLPAGTVDQGNTQLTLRAPSRITSPQELANVGLATRNGQPVRIENVARVEDGAAEPVTTANVNGTPAVLLSIQKQSGTNALNVVRDLKVRLRAIEPQLAAGYHLRIVRDQSVFVEASTHAVQEHLIIGSILAALVVLVFLWNWRSTLIAALAIPTSIIATFTLIAALGLTLNTITLLALALVVGIVIDDAIVVLENIYRLLREKGMPPVQAAIEGTREIGPAVTATTVSLIAVFLPLAFMSGIVGQFMKSFGWTMAFAIAVSLVVSFTLTPSLSARWLGRGFRAAAPAVDSLGHEEAAPAAPAAAEHDRGRVYNALDHGYRWLLERALRRRWVVVILIFATLVSIGPLGAAVNKNFLPTDDQSQLEVVVRAPEGWTLDATDRFGTQMATEIRKLAGIDYTIVTAGDDPQHTPNRFTIFVKMVDLDKRTISQQVMEGKVRDLIQSRYAYLGLQTQVGQVSEFGGSGGFQPVDYVVSGPDLNVLTKVGDQGIGILRSIPGVVDPRSSLVSGAPQLGMQVDRARAADLGVNAVDAANALFMLVQGVEVKTAKYTEAGQQYKIVIRADKQHRSAREVLAQLPVSSPSQGVVALEQVVTASRGTGPSEISHYNRRRQVELTANLLPEASQQTVLQVLDRKVRALGLGPQYEMTFTGQAAEQGKQAAAFMQSFMLSFLFMYLVLAAQFESWIHPVTILLSLPLTVPFAFLSILFVHGSLNILSQLGILVLFGVVKKNAILQIDRANHLRVLGLDRDAAIVAASRDRLRPILMTTIAFVAGMIPLAISSGVGAGTNRAMSSVIIGGQVLSLLLTLVAIPVMYSLFDDLGKVRAPSWQAVLAWVRDRLSAPRWEWATGRAVAVSPTLPEGDTESEDAR</sequence>
<dbReference type="InterPro" id="IPR000731">
    <property type="entry name" value="SSD"/>
</dbReference>
<feature type="domain" description="SSD" evidence="2">
    <location>
        <begin position="358"/>
        <end position="487"/>
    </location>
</feature>
<feature type="transmembrane region" description="Helical" evidence="1">
    <location>
        <begin position="900"/>
        <end position="920"/>
    </location>
</feature>
<dbReference type="PROSITE" id="PS50156">
    <property type="entry name" value="SSD"/>
    <property type="match status" value="1"/>
</dbReference>
<feature type="transmembrane region" description="Helical" evidence="1">
    <location>
        <begin position="873"/>
        <end position="893"/>
    </location>
</feature>
<comment type="caution">
    <text evidence="3">The sequence shown here is derived from an EMBL/GenBank/DDBJ whole genome shotgun (WGS) entry which is preliminary data.</text>
</comment>
<keyword evidence="1" id="KW-0472">Membrane</keyword>
<protein>
    <submittedName>
        <fullName evidence="3">Efflux RND transporter permease subunit</fullName>
    </submittedName>
</protein>
<dbReference type="Gene3D" id="3.30.70.1430">
    <property type="entry name" value="Multidrug efflux transporter AcrB pore domain"/>
    <property type="match status" value="2"/>
</dbReference>
<gene>
    <name evidence="3" type="ORF">E6H04_03885</name>
</gene>
<dbReference type="Pfam" id="PF00873">
    <property type="entry name" value="ACR_tran"/>
    <property type="match status" value="1"/>
</dbReference>
<evidence type="ECO:0000259" key="2">
    <source>
        <dbReference type="PROSITE" id="PS50156"/>
    </source>
</evidence>
<reference evidence="3 4" key="1">
    <citation type="journal article" date="2019" name="Nat. Microbiol.">
        <title>Mediterranean grassland soil C-N compound turnover is dependent on rainfall and depth, and is mediated by genomically divergent microorganisms.</title>
        <authorList>
            <person name="Diamond S."/>
            <person name="Andeer P.F."/>
            <person name="Li Z."/>
            <person name="Crits-Christoph A."/>
            <person name="Burstein D."/>
            <person name="Anantharaman K."/>
            <person name="Lane K.R."/>
            <person name="Thomas B.C."/>
            <person name="Pan C."/>
            <person name="Northen T.R."/>
            <person name="Banfield J.F."/>
        </authorList>
    </citation>
    <scope>NUCLEOTIDE SEQUENCE [LARGE SCALE GENOMIC DNA]</scope>
    <source>
        <strain evidence="3">NP_7</strain>
    </source>
</reference>
<dbReference type="PANTHER" id="PTHR32063">
    <property type="match status" value="1"/>
</dbReference>
<feature type="transmembrane region" description="Helical" evidence="1">
    <location>
        <begin position="12"/>
        <end position="33"/>
    </location>
</feature>
<feature type="transmembrane region" description="Helical" evidence="1">
    <location>
        <begin position="359"/>
        <end position="379"/>
    </location>
</feature>
<keyword evidence="1" id="KW-0812">Transmembrane</keyword>
<feature type="transmembrane region" description="Helical" evidence="1">
    <location>
        <begin position="926"/>
        <end position="944"/>
    </location>
</feature>
<dbReference type="Gene3D" id="1.20.1640.10">
    <property type="entry name" value="Multidrug efflux transporter AcrB transmembrane domain"/>
    <property type="match status" value="2"/>
</dbReference>
<dbReference type="SUPFAM" id="SSF82714">
    <property type="entry name" value="Multidrug efflux transporter AcrB TolC docking domain, DN and DC subdomains"/>
    <property type="match status" value="2"/>
</dbReference>
<accession>A0A537JHD3</accession>
<dbReference type="Gene3D" id="3.30.2090.10">
    <property type="entry name" value="Multidrug efflux transporter AcrB TolC docking domain, DN and DC subdomains"/>
    <property type="match status" value="2"/>
</dbReference>
<keyword evidence="1" id="KW-1133">Transmembrane helix</keyword>
<dbReference type="Gene3D" id="3.30.70.1440">
    <property type="entry name" value="Multidrug efflux transporter AcrB pore domain"/>
    <property type="match status" value="1"/>
</dbReference>
<dbReference type="InterPro" id="IPR001036">
    <property type="entry name" value="Acrflvin-R"/>
</dbReference>
<evidence type="ECO:0000313" key="3">
    <source>
        <dbReference type="EMBL" id="TMI82924.1"/>
    </source>
</evidence>
<dbReference type="PANTHER" id="PTHR32063:SF0">
    <property type="entry name" value="SWARMING MOTILITY PROTEIN SWRC"/>
    <property type="match status" value="1"/>
</dbReference>
<dbReference type="Gene3D" id="3.30.70.1320">
    <property type="entry name" value="Multidrug efflux transporter AcrB pore domain like"/>
    <property type="match status" value="1"/>
</dbReference>
<dbReference type="SUPFAM" id="SSF82866">
    <property type="entry name" value="Multidrug efflux transporter AcrB transmembrane domain"/>
    <property type="match status" value="2"/>
</dbReference>
<feature type="transmembrane region" description="Helical" evidence="1">
    <location>
        <begin position="385"/>
        <end position="409"/>
    </location>
</feature>
<dbReference type="InterPro" id="IPR027463">
    <property type="entry name" value="AcrB_DN_DC_subdom"/>
</dbReference>
<feature type="transmembrane region" description="Helical" evidence="1">
    <location>
        <begin position="543"/>
        <end position="563"/>
    </location>
</feature>
<feature type="transmembrane region" description="Helical" evidence="1">
    <location>
        <begin position="975"/>
        <end position="995"/>
    </location>
</feature>
<dbReference type="PRINTS" id="PR00702">
    <property type="entry name" value="ACRIFLAVINRP"/>
</dbReference>
<dbReference type="Proteomes" id="UP000320048">
    <property type="component" value="Unassembled WGS sequence"/>
</dbReference>
<dbReference type="GO" id="GO:0005886">
    <property type="term" value="C:plasma membrane"/>
    <property type="evidence" value="ECO:0007669"/>
    <property type="project" value="TreeGrafter"/>
</dbReference>
<evidence type="ECO:0000256" key="1">
    <source>
        <dbReference type="SAM" id="Phobius"/>
    </source>
</evidence>
<dbReference type="EMBL" id="VBAO01000101">
    <property type="protein sequence ID" value="TMI82924.1"/>
    <property type="molecule type" value="Genomic_DNA"/>
</dbReference>
<dbReference type="AlphaFoldDB" id="A0A537JHD3"/>
<feature type="transmembrane region" description="Helical" evidence="1">
    <location>
        <begin position="1007"/>
        <end position="1029"/>
    </location>
</feature>
<dbReference type="GO" id="GO:0042910">
    <property type="term" value="F:xenobiotic transmembrane transporter activity"/>
    <property type="evidence" value="ECO:0007669"/>
    <property type="project" value="TreeGrafter"/>
</dbReference>
<organism evidence="3 4">
    <name type="scientific">Candidatus Segetimicrobium genomatis</name>
    <dbReference type="NCBI Taxonomy" id="2569760"/>
    <lineage>
        <taxon>Bacteria</taxon>
        <taxon>Bacillati</taxon>
        <taxon>Candidatus Sysuimicrobiota</taxon>
        <taxon>Candidatus Sysuimicrobiia</taxon>
        <taxon>Candidatus Sysuimicrobiales</taxon>
        <taxon>Candidatus Segetimicrobiaceae</taxon>
        <taxon>Candidatus Segetimicrobium</taxon>
    </lineage>
</organism>
<feature type="transmembrane region" description="Helical" evidence="1">
    <location>
        <begin position="335"/>
        <end position="352"/>
    </location>
</feature>
<proteinExistence type="predicted"/>
<name>A0A537JHD3_9BACT</name>
<evidence type="ECO:0000313" key="4">
    <source>
        <dbReference type="Proteomes" id="UP000320048"/>
    </source>
</evidence>
<feature type="transmembrane region" description="Helical" evidence="1">
    <location>
        <begin position="462"/>
        <end position="484"/>
    </location>
</feature>
<dbReference type="SUPFAM" id="SSF82693">
    <property type="entry name" value="Multidrug efflux transporter AcrB pore domain, PN1, PN2, PC1 and PC2 subdomains"/>
    <property type="match status" value="3"/>
</dbReference>